<keyword evidence="1" id="KW-1133">Transmembrane helix</keyword>
<dbReference type="EMBL" id="FN645454">
    <property type="protein sequence ID" value="CBI77012.1"/>
    <property type="molecule type" value="Genomic_DNA"/>
</dbReference>
<evidence type="ECO:0000256" key="1">
    <source>
        <dbReference type="SAM" id="Phobius"/>
    </source>
</evidence>
<keyword evidence="3" id="KW-1185">Reference proteome</keyword>
<dbReference type="AlphaFoldDB" id="E6YJH4"/>
<feature type="transmembrane region" description="Helical" evidence="1">
    <location>
        <begin position="20"/>
        <end position="36"/>
    </location>
</feature>
<protein>
    <submittedName>
        <fullName evidence="2">Uncharacterized protein</fullName>
    </submittedName>
</protein>
<organism evidence="2 3">
    <name type="scientific">Bartonella clarridgeiae (strain CCUG 45776 / CIP 104772 / 73)</name>
    <dbReference type="NCBI Taxonomy" id="696125"/>
    <lineage>
        <taxon>Bacteria</taxon>
        <taxon>Pseudomonadati</taxon>
        <taxon>Pseudomonadota</taxon>
        <taxon>Alphaproteobacteria</taxon>
        <taxon>Hyphomicrobiales</taxon>
        <taxon>Bartonellaceae</taxon>
        <taxon>Bartonella</taxon>
    </lineage>
</organism>
<keyword evidence="1" id="KW-0812">Transmembrane</keyword>
<dbReference type="KEGG" id="bcd:BARCL_1340"/>
<evidence type="ECO:0000313" key="2">
    <source>
        <dbReference type="EMBL" id="CBI77012.1"/>
    </source>
</evidence>
<reference evidence="2 3" key="2">
    <citation type="journal article" date="2011" name="PLoS Genet.">
        <title>Parallel evolution of a type IV secretion system in radiating lineages of the host-restricted bacterial pathogen Bartonella.</title>
        <authorList>
            <person name="Engel P."/>
            <person name="Salzburger W."/>
            <person name="Liesch M."/>
            <person name="Chang C.C."/>
            <person name="Maruyama S."/>
            <person name="Lanz C."/>
            <person name="Calteau A."/>
            <person name="Lajus A."/>
            <person name="Medigue C."/>
            <person name="Schuster S.C."/>
            <person name="Dehio C."/>
        </authorList>
    </citation>
    <scope>NUCLEOTIDE SEQUENCE [LARGE SCALE GENOMIC DNA]</scope>
    <source>
        <strain evidence="3">CIP 104772 / 73</strain>
    </source>
</reference>
<accession>E6YJH4</accession>
<reference evidence="3" key="1">
    <citation type="submission" date="2009-11" db="EMBL/GenBank/DDBJ databases">
        <title>Genome sequencing of Bartonella species and comparative genomics.</title>
        <authorList>
            <person name="Engel P."/>
            <person name="Salzburger W."/>
            <person name="Marius L."/>
            <person name="Chao-Chin C."/>
            <person name="Soichi M."/>
            <person name="Christa L."/>
            <person name="Alexandra C."/>
            <person name="Aurelie L."/>
            <person name="Claudine M."/>
            <person name="Stephan S.C."/>
            <person name="Christoph D."/>
        </authorList>
    </citation>
    <scope>NUCLEOTIDE SEQUENCE [LARGE SCALE GENOMIC DNA]</scope>
    <source>
        <strain evidence="3">CIP 104772 / 73</strain>
    </source>
</reference>
<keyword evidence="1" id="KW-0472">Membrane</keyword>
<sequence>MILMDKLCCEFFQQYNLSSIINNFAYFTIFTIYRFITYSRADLSSTIYL</sequence>
<name>E6YJH4_BARC7</name>
<dbReference type="HOGENOM" id="CLU_3132717_0_0_5"/>
<proteinExistence type="predicted"/>
<evidence type="ECO:0000313" key="3">
    <source>
        <dbReference type="Proteomes" id="UP000009101"/>
    </source>
</evidence>
<gene>
    <name evidence="2" type="ordered locus">BARCL_1340</name>
</gene>
<dbReference type="Proteomes" id="UP000009101">
    <property type="component" value="Chromosome"/>
</dbReference>